<dbReference type="EMBL" id="JARQZJ010000066">
    <property type="protein sequence ID" value="KAK9880953.1"/>
    <property type="molecule type" value="Genomic_DNA"/>
</dbReference>
<feature type="compositionally biased region" description="Acidic residues" evidence="1">
    <location>
        <begin position="91"/>
        <end position="100"/>
    </location>
</feature>
<evidence type="ECO:0000256" key="1">
    <source>
        <dbReference type="SAM" id="MobiDB-lite"/>
    </source>
</evidence>
<reference evidence="2 3" key="1">
    <citation type="submission" date="2023-03" db="EMBL/GenBank/DDBJ databases">
        <title>Genome insight into feeding habits of ladybird beetles.</title>
        <authorList>
            <person name="Li H.-S."/>
            <person name="Huang Y.-H."/>
            <person name="Pang H."/>
        </authorList>
    </citation>
    <scope>NUCLEOTIDE SEQUENCE [LARGE SCALE GENOMIC DNA]</scope>
    <source>
        <strain evidence="2">SYSU_2023b</strain>
        <tissue evidence="2">Whole body</tissue>
    </source>
</reference>
<accession>A0AAW1UKC8</accession>
<feature type="region of interest" description="Disordered" evidence="1">
    <location>
        <begin position="62"/>
        <end position="114"/>
    </location>
</feature>
<protein>
    <submittedName>
        <fullName evidence="2">Uncharacterized protein</fullName>
    </submittedName>
</protein>
<evidence type="ECO:0000313" key="3">
    <source>
        <dbReference type="Proteomes" id="UP001431783"/>
    </source>
</evidence>
<proteinExistence type="predicted"/>
<gene>
    <name evidence="2" type="ORF">WA026_013277</name>
</gene>
<sequence>MELERLTYRLLKAFTPPEVRLTRDLKWRSPPPNPPKPPPKVVRDLTESEQEYLKYFTEFCADKDDPMDYGIDINLPPSSKEEEKAPSSDESSNDDDETEGDETKNEEFEENQGR</sequence>
<comment type="caution">
    <text evidence="2">The sequence shown here is derived from an EMBL/GenBank/DDBJ whole genome shotgun (WGS) entry which is preliminary data.</text>
</comment>
<keyword evidence="3" id="KW-1185">Reference proteome</keyword>
<dbReference type="Proteomes" id="UP001431783">
    <property type="component" value="Unassembled WGS sequence"/>
</dbReference>
<name>A0AAW1UKC8_9CUCU</name>
<evidence type="ECO:0000313" key="2">
    <source>
        <dbReference type="EMBL" id="KAK9880953.1"/>
    </source>
</evidence>
<organism evidence="2 3">
    <name type="scientific">Henosepilachna vigintioctopunctata</name>
    <dbReference type="NCBI Taxonomy" id="420089"/>
    <lineage>
        <taxon>Eukaryota</taxon>
        <taxon>Metazoa</taxon>
        <taxon>Ecdysozoa</taxon>
        <taxon>Arthropoda</taxon>
        <taxon>Hexapoda</taxon>
        <taxon>Insecta</taxon>
        <taxon>Pterygota</taxon>
        <taxon>Neoptera</taxon>
        <taxon>Endopterygota</taxon>
        <taxon>Coleoptera</taxon>
        <taxon>Polyphaga</taxon>
        <taxon>Cucujiformia</taxon>
        <taxon>Coccinelloidea</taxon>
        <taxon>Coccinellidae</taxon>
        <taxon>Epilachninae</taxon>
        <taxon>Epilachnini</taxon>
        <taxon>Henosepilachna</taxon>
    </lineage>
</organism>
<feature type="region of interest" description="Disordered" evidence="1">
    <location>
        <begin position="20"/>
        <end position="45"/>
    </location>
</feature>
<dbReference type="AlphaFoldDB" id="A0AAW1UKC8"/>
<feature type="compositionally biased region" description="Pro residues" evidence="1">
    <location>
        <begin position="29"/>
        <end position="40"/>
    </location>
</feature>
<feature type="compositionally biased region" description="Basic and acidic residues" evidence="1">
    <location>
        <begin position="101"/>
        <end position="114"/>
    </location>
</feature>